<dbReference type="PANTHER" id="PTHR15921:SF3">
    <property type="entry name" value="PRE-MRNA CLEAVAGE COMPLEX 2 PROTEIN PCF11"/>
    <property type="match status" value="1"/>
</dbReference>
<dbReference type="GO" id="GO:0000993">
    <property type="term" value="F:RNA polymerase II complex binding"/>
    <property type="evidence" value="ECO:0007669"/>
    <property type="project" value="InterPro"/>
</dbReference>
<evidence type="ECO:0000256" key="1">
    <source>
        <dbReference type="SAM" id="MobiDB-lite"/>
    </source>
</evidence>
<dbReference type="GO" id="GO:0005737">
    <property type="term" value="C:cytoplasm"/>
    <property type="evidence" value="ECO:0007669"/>
    <property type="project" value="TreeGrafter"/>
</dbReference>
<dbReference type="Pfam" id="PF04818">
    <property type="entry name" value="CID"/>
    <property type="match status" value="1"/>
</dbReference>
<comment type="caution">
    <text evidence="3">The sequence shown here is derived from an EMBL/GenBank/DDBJ whole genome shotgun (WGS) entry which is preliminary data.</text>
</comment>
<dbReference type="GO" id="GO:0005849">
    <property type="term" value="C:mRNA cleavage factor complex"/>
    <property type="evidence" value="ECO:0007669"/>
    <property type="project" value="TreeGrafter"/>
</dbReference>
<dbReference type="InterPro" id="IPR054127">
    <property type="entry name" value="Pcf11_C"/>
</dbReference>
<dbReference type="PROSITE" id="PS51391">
    <property type="entry name" value="CID"/>
    <property type="match status" value="1"/>
</dbReference>
<dbReference type="InterPro" id="IPR045154">
    <property type="entry name" value="PCF11-like"/>
</dbReference>
<evidence type="ECO:0000313" key="3">
    <source>
        <dbReference type="EMBL" id="KAJ2779547.1"/>
    </source>
</evidence>
<evidence type="ECO:0000313" key="4">
    <source>
        <dbReference type="Proteomes" id="UP001140217"/>
    </source>
</evidence>
<protein>
    <submittedName>
        <fullName evidence="3">mRNA 3' end processing factor</fullName>
    </submittedName>
</protein>
<dbReference type="AlphaFoldDB" id="A0A9W8HD24"/>
<keyword evidence="4" id="KW-1185">Reference proteome</keyword>
<feature type="compositionally biased region" description="Low complexity" evidence="1">
    <location>
        <begin position="355"/>
        <end position="370"/>
    </location>
</feature>
<dbReference type="EMBL" id="JANBUL010000172">
    <property type="protein sequence ID" value="KAJ2779547.1"/>
    <property type="molecule type" value="Genomic_DNA"/>
</dbReference>
<dbReference type="InterPro" id="IPR008942">
    <property type="entry name" value="ENTH_VHS"/>
</dbReference>
<name>A0A9W8HD24_9FUNG</name>
<dbReference type="InterPro" id="IPR047415">
    <property type="entry name" value="Pcf11_CID"/>
</dbReference>
<accession>A0A9W8HD24</accession>
<dbReference type="CDD" id="cd16982">
    <property type="entry name" value="CID_Pcf11"/>
    <property type="match status" value="1"/>
</dbReference>
<feature type="region of interest" description="Disordered" evidence="1">
    <location>
        <begin position="288"/>
        <end position="318"/>
    </location>
</feature>
<feature type="domain" description="CID" evidence="2">
    <location>
        <begin position="12"/>
        <end position="148"/>
    </location>
</feature>
<dbReference type="GO" id="GO:0031124">
    <property type="term" value="P:mRNA 3'-end processing"/>
    <property type="evidence" value="ECO:0007669"/>
    <property type="project" value="InterPro"/>
</dbReference>
<dbReference type="SUPFAM" id="SSF48464">
    <property type="entry name" value="ENTH/VHS domain"/>
    <property type="match status" value="1"/>
</dbReference>
<gene>
    <name evidence="3" type="primary">PCF11</name>
    <name evidence="3" type="ORF">H4R18_003943</name>
</gene>
<dbReference type="GO" id="GO:0003729">
    <property type="term" value="F:mRNA binding"/>
    <property type="evidence" value="ECO:0007669"/>
    <property type="project" value="InterPro"/>
</dbReference>
<organism evidence="3 4">
    <name type="scientific">Coemansia javaensis</name>
    <dbReference type="NCBI Taxonomy" id="2761396"/>
    <lineage>
        <taxon>Eukaryota</taxon>
        <taxon>Fungi</taxon>
        <taxon>Fungi incertae sedis</taxon>
        <taxon>Zoopagomycota</taxon>
        <taxon>Kickxellomycotina</taxon>
        <taxon>Kickxellomycetes</taxon>
        <taxon>Kickxellales</taxon>
        <taxon>Kickxellaceae</taxon>
        <taxon>Coemansia</taxon>
    </lineage>
</organism>
<proteinExistence type="predicted"/>
<feature type="region of interest" description="Disordered" evidence="1">
    <location>
        <begin position="177"/>
        <end position="228"/>
    </location>
</feature>
<dbReference type="GO" id="GO:0006369">
    <property type="term" value="P:termination of RNA polymerase II transcription"/>
    <property type="evidence" value="ECO:0007669"/>
    <property type="project" value="InterPro"/>
</dbReference>
<dbReference type="Proteomes" id="UP001140217">
    <property type="component" value="Unassembled WGS sequence"/>
</dbReference>
<dbReference type="Pfam" id="PF21936">
    <property type="entry name" value="Pcf11_C"/>
    <property type="match status" value="1"/>
</dbReference>
<dbReference type="PANTHER" id="PTHR15921">
    <property type="entry name" value="PRE-MRNA CLEAVAGE COMPLEX II"/>
    <property type="match status" value="1"/>
</dbReference>
<dbReference type="InterPro" id="IPR006569">
    <property type="entry name" value="CID_dom"/>
</dbReference>
<feature type="region of interest" description="Disordered" evidence="1">
    <location>
        <begin position="469"/>
        <end position="493"/>
    </location>
</feature>
<dbReference type="SMART" id="SM00582">
    <property type="entry name" value="RPR"/>
    <property type="match status" value="1"/>
</dbReference>
<feature type="region of interest" description="Disordered" evidence="1">
    <location>
        <begin position="348"/>
        <end position="382"/>
    </location>
</feature>
<dbReference type="OrthoDB" id="2129491at2759"/>
<feature type="compositionally biased region" description="Low complexity" evidence="1">
    <location>
        <begin position="469"/>
        <end position="487"/>
    </location>
</feature>
<sequence length="555" mass="60346">MSGGGGGDAARINWPLYREYRNELGKLTFSSKPIINDLSKKADANIADAETVLKAIEEHLRFTVPKMKLPTFYLLDSIAKNVGGMYVSLLHGRVARIFVDVWQSVDDGIRGNMERTLQTWRHGCEGGKRNLFPEFVLRKIDEDIARLKAKAKEVVNAVPETDSDDLLGSLSGMQSYARKRAREEQQQSLQRMVAAKTASHNGAANGRVPGPADPRQRGPGQAQDTANRDLLHMVSDILLKKKVELLRRPNDSTLFTVLETLKDIKASLAEAGLSPERASEIRRQLMELDGGGGAQPSNGARPAAPAAAPQPDPASKPADAGQLLQSIMARPDLISSLSKVAPGLSLSLGSGPAAQQQQQQNQNQNQNQNQGWSQPAPPSYADFSQLEPIQLDHASISRARPGIHNILYAGYGGLCSQCGWRTRGDAGDQMKQHLDWHFRRNRRQQSGAERRAMARGWYPDQALWEAGAAADDEAQPAAATPGAGAAGPDEDEKEKLMAELRKKTVPATADRGGPCAICKEAFERRFNEDAEDWELVNAVLVDGAVLHATCHADSG</sequence>
<reference evidence="3" key="1">
    <citation type="submission" date="2022-07" db="EMBL/GenBank/DDBJ databases">
        <title>Phylogenomic reconstructions and comparative analyses of Kickxellomycotina fungi.</title>
        <authorList>
            <person name="Reynolds N.K."/>
            <person name="Stajich J.E."/>
            <person name="Barry K."/>
            <person name="Grigoriev I.V."/>
            <person name="Crous P."/>
            <person name="Smith M.E."/>
        </authorList>
    </citation>
    <scope>NUCLEOTIDE SEQUENCE</scope>
    <source>
        <strain evidence="3">NBRC 105414</strain>
    </source>
</reference>
<dbReference type="Gene3D" id="1.25.40.90">
    <property type="match status" value="1"/>
</dbReference>
<evidence type="ECO:0000259" key="2">
    <source>
        <dbReference type="PROSITE" id="PS51391"/>
    </source>
</evidence>